<dbReference type="AlphaFoldDB" id="A0A0F9QX34"/>
<name>A0A0F9QX34_9ZZZZ</name>
<protein>
    <submittedName>
        <fullName evidence="2">Uncharacterized protein</fullName>
    </submittedName>
</protein>
<evidence type="ECO:0000313" key="2">
    <source>
        <dbReference type="EMBL" id="KKN47024.1"/>
    </source>
</evidence>
<dbReference type="SUPFAM" id="SSF58100">
    <property type="entry name" value="Bacterial hemolysins"/>
    <property type="match status" value="1"/>
</dbReference>
<evidence type="ECO:0000256" key="1">
    <source>
        <dbReference type="SAM" id="Coils"/>
    </source>
</evidence>
<dbReference type="EMBL" id="LAZR01001299">
    <property type="protein sequence ID" value="KKN47024.1"/>
    <property type="molecule type" value="Genomic_DNA"/>
</dbReference>
<feature type="coiled-coil region" evidence="1">
    <location>
        <begin position="7"/>
        <end position="73"/>
    </location>
</feature>
<reference evidence="2" key="1">
    <citation type="journal article" date="2015" name="Nature">
        <title>Complex archaea that bridge the gap between prokaryotes and eukaryotes.</title>
        <authorList>
            <person name="Spang A."/>
            <person name="Saw J.H."/>
            <person name="Jorgensen S.L."/>
            <person name="Zaremba-Niedzwiedzka K."/>
            <person name="Martijn J."/>
            <person name="Lind A.E."/>
            <person name="van Eijk R."/>
            <person name="Schleper C."/>
            <person name="Guy L."/>
            <person name="Ettema T.J."/>
        </authorList>
    </citation>
    <scope>NUCLEOTIDE SEQUENCE</scope>
</reference>
<organism evidence="2">
    <name type="scientific">marine sediment metagenome</name>
    <dbReference type="NCBI Taxonomy" id="412755"/>
    <lineage>
        <taxon>unclassified sequences</taxon>
        <taxon>metagenomes</taxon>
        <taxon>ecological metagenomes</taxon>
    </lineage>
</organism>
<dbReference type="Gene3D" id="1.20.5.1700">
    <property type="match status" value="1"/>
</dbReference>
<accession>A0A0F9QX34</accession>
<proteinExistence type="predicted"/>
<comment type="caution">
    <text evidence="2">The sequence shown here is derived from an EMBL/GenBank/DDBJ whole genome shotgun (WGS) entry which is preliminary data.</text>
</comment>
<sequence length="106" mass="12744">MKDIEHVNKLKKQVAEQSKTIEELKQFNNQAISNLKGWNKEYQDKNTAQAERIKQLQQQIEKLKSELTRIEKVSEYDNKYSNKTFDYFNDKYPNEMFALHKEVIDD</sequence>
<gene>
    <name evidence="2" type="ORF">LCGC14_0667160</name>
</gene>
<keyword evidence="1" id="KW-0175">Coiled coil</keyword>